<proteinExistence type="predicted"/>
<feature type="transmembrane region" description="Helical" evidence="6">
    <location>
        <begin position="380"/>
        <end position="398"/>
    </location>
</feature>
<dbReference type="PANTHER" id="PTHR13315">
    <property type="entry name" value="METALLO PHOSPHOESTERASE RELATED"/>
    <property type="match status" value="1"/>
</dbReference>
<reference evidence="9" key="1">
    <citation type="journal article" date="2014" name="Proc. Natl. Acad. Sci. U.S.A.">
        <title>Extensive sampling of basidiomycete genomes demonstrates inadequacy of the white-rot/brown-rot paradigm for wood decay fungi.</title>
        <authorList>
            <person name="Riley R."/>
            <person name="Salamov A.A."/>
            <person name="Brown D.W."/>
            <person name="Nagy L.G."/>
            <person name="Floudas D."/>
            <person name="Held B.W."/>
            <person name="Levasseur A."/>
            <person name="Lombard V."/>
            <person name="Morin E."/>
            <person name="Otillar R."/>
            <person name="Lindquist E.A."/>
            <person name="Sun H."/>
            <person name="LaButti K.M."/>
            <person name="Schmutz J."/>
            <person name="Jabbour D."/>
            <person name="Luo H."/>
            <person name="Baker S.E."/>
            <person name="Pisabarro A.G."/>
            <person name="Walton J.D."/>
            <person name="Blanchette R.A."/>
            <person name="Henrissat B."/>
            <person name="Martin F."/>
            <person name="Cullen D."/>
            <person name="Hibbett D.S."/>
            <person name="Grigoriev I.V."/>
        </authorList>
    </citation>
    <scope>NUCLEOTIDE SEQUENCE [LARGE SCALE GENOMIC DNA]</scope>
    <source>
        <strain evidence="9">MUCL 33604</strain>
    </source>
</reference>
<dbReference type="GO" id="GO:0005783">
    <property type="term" value="C:endoplasmic reticulum"/>
    <property type="evidence" value="ECO:0007669"/>
    <property type="project" value="TreeGrafter"/>
</dbReference>
<dbReference type="AlphaFoldDB" id="A0A067Q5A1"/>
<feature type="compositionally biased region" description="Basic and acidic residues" evidence="5">
    <location>
        <begin position="515"/>
        <end position="527"/>
    </location>
</feature>
<dbReference type="FunCoup" id="A0A067Q5A1">
    <property type="interactions" value="223"/>
</dbReference>
<evidence type="ECO:0000256" key="3">
    <source>
        <dbReference type="ARBA" id="ARBA00022989"/>
    </source>
</evidence>
<dbReference type="OrthoDB" id="5977743at2759"/>
<feature type="region of interest" description="Disordered" evidence="5">
    <location>
        <begin position="429"/>
        <end position="495"/>
    </location>
</feature>
<dbReference type="GO" id="GO:0016020">
    <property type="term" value="C:membrane"/>
    <property type="evidence" value="ECO:0007669"/>
    <property type="project" value="UniProtKB-SubCell"/>
</dbReference>
<protein>
    <recommendedName>
        <fullName evidence="7">Calcineurin-like phosphoesterase domain-containing protein</fullName>
    </recommendedName>
</protein>
<dbReference type="PANTHER" id="PTHR13315:SF4">
    <property type="entry name" value="METALLOPHOSPHOESTERASE, ISOFORM E"/>
    <property type="match status" value="1"/>
</dbReference>
<feature type="transmembrane region" description="Helical" evidence="6">
    <location>
        <begin position="610"/>
        <end position="635"/>
    </location>
</feature>
<name>A0A067Q5A1_9AGAM</name>
<dbReference type="Gene3D" id="3.60.21.10">
    <property type="match status" value="1"/>
</dbReference>
<dbReference type="STRING" id="933084.A0A067Q5A1"/>
<keyword evidence="2 6" id="KW-0812">Transmembrane</keyword>
<sequence length="637" mass="71787">MNGLHLSDRRRRSPSASAPTALLNSLRGLWLIVLVWCEIGRFLFSSFACSWPDKVITKGTSSERPAHVLLLADAKVRFPSQSRRFSLATLRQFMADLTLRRSWYAVTRKQPDIIFFLGDMLASGRAMMTDDEYDQYFYKFQSIFHMNRWVEPTSVYYIPGNNDVGLNISPSLSRNARRRFLKHFGAVNQEVSVRNHTFVMLDAAGFVDEDYQRTAQKLGYGEYAPVRGGSVEFINSFSQEHNILLTHIPLARPERASCGPLRDHGTIHRGVGPGYQNTLGKQTTAFLLEKVHPILIFSGDNRDYCEYTHIPPVDARYPDPVREVTVRSLSWVKDIERPGFHLLSVVTPPSSAIFSTTPVRTVADAPCTLPNQADIFSTTYIPLAIVSLILLFLYELILHRDDRRHFSAGSSRLSISPVPYSTPNHDYSSGSFPVSPYPSAPESAVWSPESPVTIHSPVPHHSRTPSSTRIYRASQSRNATPLHSRPGSPGHSKSSLMLEEDDMVLEMGSVLPDGFSRRDGGQLHDGDLGDDDKDSEYSHFLPAPASKPWPTEGRREYSWAFVCLGRTRRITLCRPRLNEIIPMTLALLTGKVWDEKNARMRRRKPSVVRATMMDAVGITWTVGMFGVVLLCFIDWMV</sequence>
<evidence type="ECO:0000256" key="5">
    <source>
        <dbReference type="SAM" id="MobiDB-lite"/>
    </source>
</evidence>
<feature type="region of interest" description="Disordered" evidence="5">
    <location>
        <begin position="511"/>
        <end position="535"/>
    </location>
</feature>
<evidence type="ECO:0000259" key="7">
    <source>
        <dbReference type="Pfam" id="PF00149"/>
    </source>
</evidence>
<organism evidence="8 9">
    <name type="scientific">Jaapia argillacea MUCL 33604</name>
    <dbReference type="NCBI Taxonomy" id="933084"/>
    <lineage>
        <taxon>Eukaryota</taxon>
        <taxon>Fungi</taxon>
        <taxon>Dikarya</taxon>
        <taxon>Basidiomycota</taxon>
        <taxon>Agaricomycotina</taxon>
        <taxon>Agaricomycetes</taxon>
        <taxon>Agaricomycetidae</taxon>
        <taxon>Jaapiales</taxon>
        <taxon>Jaapiaceae</taxon>
        <taxon>Jaapia</taxon>
    </lineage>
</organism>
<accession>A0A067Q5A1</accession>
<dbReference type="InParanoid" id="A0A067Q5A1"/>
<evidence type="ECO:0000256" key="4">
    <source>
        <dbReference type="ARBA" id="ARBA00023136"/>
    </source>
</evidence>
<feature type="domain" description="Calcineurin-like phosphoesterase" evidence="7">
    <location>
        <begin position="107"/>
        <end position="299"/>
    </location>
</feature>
<dbReference type="SUPFAM" id="SSF56300">
    <property type="entry name" value="Metallo-dependent phosphatases"/>
    <property type="match status" value="1"/>
</dbReference>
<dbReference type="InterPro" id="IPR033308">
    <property type="entry name" value="PGAP5/Cdc1/Ted1"/>
</dbReference>
<comment type="subcellular location">
    <subcellularLocation>
        <location evidence="1">Membrane</location>
        <topology evidence="1">Multi-pass membrane protein</topology>
    </subcellularLocation>
</comment>
<dbReference type="EMBL" id="KL197719">
    <property type="protein sequence ID" value="KDQ57771.1"/>
    <property type="molecule type" value="Genomic_DNA"/>
</dbReference>
<dbReference type="Pfam" id="PF00149">
    <property type="entry name" value="Metallophos"/>
    <property type="match status" value="1"/>
</dbReference>
<evidence type="ECO:0000313" key="8">
    <source>
        <dbReference type="EMBL" id="KDQ57771.1"/>
    </source>
</evidence>
<evidence type="ECO:0000313" key="9">
    <source>
        <dbReference type="Proteomes" id="UP000027265"/>
    </source>
</evidence>
<evidence type="ECO:0000256" key="6">
    <source>
        <dbReference type="SAM" id="Phobius"/>
    </source>
</evidence>
<gene>
    <name evidence="8" type="ORF">JAAARDRAFT_275020</name>
</gene>
<dbReference type="InterPro" id="IPR029052">
    <property type="entry name" value="Metallo-depent_PP-like"/>
</dbReference>
<dbReference type="GO" id="GO:0016787">
    <property type="term" value="F:hydrolase activity"/>
    <property type="evidence" value="ECO:0007669"/>
    <property type="project" value="InterPro"/>
</dbReference>
<keyword evidence="4 6" id="KW-0472">Membrane</keyword>
<keyword evidence="3 6" id="KW-1133">Transmembrane helix</keyword>
<dbReference type="InterPro" id="IPR004843">
    <property type="entry name" value="Calcineurin-like_PHP"/>
</dbReference>
<dbReference type="HOGENOM" id="CLU_011607_4_0_1"/>
<dbReference type="GO" id="GO:0006506">
    <property type="term" value="P:GPI anchor biosynthetic process"/>
    <property type="evidence" value="ECO:0007669"/>
    <property type="project" value="InterPro"/>
</dbReference>
<evidence type="ECO:0000256" key="2">
    <source>
        <dbReference type="ARBA" id="ARBA00022692"/>
    </source>
</evidence>
<dbReference type="Proteomes" id="UP000027265">
    <property type="component" value="Unassembled WGS sequence"/>
</dbReference>
<feature type="compositionally biased region" description="Polar residues" evidence="5">
    <location>
        <begin position="464"/>
        <end position="481"/>
    </location>
</feature>
<evidence type="ECO:0000256" key="1">
    <source>
        <dbReference type="ARBA" id="ARBA00004141"/>
    </source>
</evidence>
<keyword evidence="9" id="KW-1185">Reference proteome</keyword>